<protein>
    <submittedName>
        <fullName evidence="1">Uncharacterized protein</fullName>
    </submittedName>
</protein>
<sequence length="95" mass="10290">MYAKSTGTPVSRIMSALKTCITATLTDRAAVNTCVTRQLSDESDSLLVLLKCNIHPLDSPARQGKQSLMKLEEKYDVKGNCYGSEGSAAHLIDDI</sequence>
<evidence type="ECO:0000313" key="2">
    <source>
        <dbReference type="Proteomes" id="UP000762676"/>
    </source>
</evidence>
<keyword evidence="2" id="KW-1185">Reference proteome</keyword>
<accession>A0AAV4J7Q4</accession>
<dbReference type="EMBL" id="BMAT01009975">
    <property type="protein sequence ID" value="GFS17708.1"/>
    <property type="molecule type" value="Genomic_DNA"/>
</dbReference>
<organism evidence="1 2">
    <name type="scientific">Elysia marginata</name>
    <dbReference type="NCBI Taxonomy" id="1093978"/>
    <lineage>
        <taxon>Eukaryota</taxon>
        <taxon>Metazoa</taxon>
        <taxon>Spiralia</taxon>
        <taxon>Lophotrochozoa</taxon>
        <taxon>Mollusca</taxon>
        <taxon>Gastropoda</taxon>
        <taxon>Heterobranchia</taxon>
        <taxon>Euthyneura</taxon>
        <taxon>Panpulmonata</taxon>
        <taxon>Sacoglossa</taxon>
        <taxon>Placobranchoidea</taxon>
        <taxon>Plakobranchidae</taxon>
        <taxon>Elysia</taxon>
    </lineage>
</organism>
<evidence type="ECO:0000313" key="1">
    <source>
        <dbReference type="EMBL" id="GFS17708.1"/>
    </source>
</evidence>
<gene>
    <name evidence="1" type="ORF">ElyMa_004989300</name>
</gene>
<dbReference type="AlphaFoldDB" id="A0AAV4J7Q4"/>
<reference evidence="1 2" key="1">
    <citation type="journal article" date="2021" name="Elife">
        <title>Chloroplast acquisition without the gene transfer in kleptoplastic sea slugs, Plakobranchus ocellatus.</title>
        <authorList>
            <person name="Maeda T."/>
            <person name="Takahashi S."/>
            <person name="Yoshida T."/>
            <person name="Shimamura S."/>
            <person name="Takaki Y."/>
            <person name="Nagai Y."/>
            <person name="Toyoda A."/>
            <person name="Suzuki Y."/>
            <person name="Arimoto A."/>
            <person name="Ishii H."/>
            <person name="Satoh N."/>
            <person name="Nishiyama T."/>
            <person name="Hasebe M."/>
            <person name="Maruyama T."/>
            <person name="Minagawa J."/>
            <person name="Obokata J."/>
            <person name="Shigenobu S."/>
        </authorList>
    </citation>
    <scope>NUCLEOTIDE SEQUENCE [LARGE SCALE GENOMIC DNA]</scope>
</reference>
<comment type="caution">
    <text evidence="1">The sequence shown here is derived from an EMBL/GenBank/DDBJ whole genome shotgun (WGS) entry which is preliminary data.</text>
</comment>
<proteinExistence type="predicted"/>
<dbReference type="Proteomes" id="UP000762676">
    <property type="component" value="Unassembled WGS sequence"/>
</dbReference>
<name>A0AAV4J7Q4_9GAST</name>